<sequence length="115" mass="12896">MSPKCHVISRTHQGSSAGVISQRPRTPSGTHWLFSLQVLPPREYCQFIPKVYSGGSSKQVVNFQCSINPTWQPHSFQYSLASSRPVFQSHIMGKSFNTVHFPIWKVIVGTPLRVG</sequence>
<dbReference type="EMBL" id="AVOT02047350">
    <property type="protein sequence ID" value="MBW0542636.1"/>
    <property type="molecule type" value="Genomic_DNA"/>
</dbReference>
<reference evidence="1" key="1">
    <citation type="submission" date="2021-03" db="EMBL/GenBank/DDBJ databases">
        <title>Draft genome sequence of rust myrtle Austropuccinia psidii MF-1, a brazilian biotype.</title>
        <authorList>
            <person name="Quecine M.C."/>
            <person name="Pachon D.M.R."/>
            <person name="Bonatelli M.L."/>
            <person name="Correr F.H."/>
            <person name="Franceschini L.M."/>
            <person name="Leite T.F."/>
            <person name="Margarido G.R.A."/>
            <person name="Almeida C.A."/>
            <person name="Ferrarezi J.A."/>
            <person name="Labate C.A."/>
        </authorList>
    </citation>
    <scope>NUCLEOTIDE SEQUENCE</scope>
    <source>
        <strain evidence="1">MF-1</strain>
    </source>
</reference>
<evidence type="ECO:0000313" key="1">
    <source>
        <dbReference type="EMBL" id="MBW0542636.1"/>
    </source>
</evidence>
<accession>A0A9Q3IGU5</accession>
<evidence type="ECO:0000313" key="2">
    <source>
        <dbReference type="Proteomes" id="UP000765509"/>
    </source>
</evidence>
<dbReference type="AlphaFoldDB" id="A0A9Q3IGU5"/>
<proteinExistence type="predicted"/>
<protein>
    <submittedName>
        <fullName evidence="1">Uncharacterized protein</fullName>
    </submittedName>
</protein>
<gene>
    <name evidence="1" type="ORF">O181_082351</name>
</gene>
<dbReference type="Proteomes" id="UP000765509">
    <property type="component" value="Unassembled WGS sequence"/>
</dbReference>
<comment type="caution">
    <text evidence="1">The sequence shown here is derived from an EMBL/GenBank/DDBJ whole genome shotgun (WGS) entry which is preliminary data.</text>
</comment>
<keyword evidence="2" id="KW-1185">Reference proteome</keyword>
<organism evidence="1 2">
    <name type="scientific">Austropuccinia psidii MF-1</name>
    <dbReference type="NCBI Taxonomy" id="1389203"/>
    <lineage>
        <taxon>Eukaryota</taxon>
        <taxon>Fungi</taxon>
        <taxon>Dikarya</taxon>
        <taxon>Basidiomycota</taxon>
        <taxon>Pucciniomycotina</taxon>
        <taxon>Pucciniomycetes</taxon>
        <taxon>Pucciniales</taxon>
        <taxon>Sphaerophragmiaceae</taxon>
        <taxon>Austropuccinia</taxon>
    </lineage>
</organism>
<name>A0A9Q3IGU5_9BASI</name>